<sequence>MIKRSPSRNSRTRGIKVKHILQIILLLGVCFWLIYQVKHSRDKKNEYDENDREVSVGTKTVYPTPKLGRKDLHPGKDEDKHEHNEREEEGNEHEFEENDDKLGLRVGGEEEEEDESRSDEMEDERGGGDDEMEDERGGGDDEIDETDQEQSTADTDRDEDLPDDEEEKEEESNEKENNSKEEERDGSVEKHNSHEAREQHYKGDDASSAVTHDTSTTSTETVSLLENPDVNLDFNNKEAELASEQSFNASLSNAVYSSHLHNVTTTFLDSHSEAGTNLTVVIAGGSNELTRISANTSFELNKTVIFSESYQTQNGTVNTIVTGVAKNILTEGLVQDGNKVYEENQPGSNSAVPVEIEKGDAAAGESSNLEGGVLENTTKSVASNETDNNTEVSETNNTQNISHTNENTDSIKDGFKGDSSDSHILKSVAEDRTDLDTLPDIIKEGDVVDAIATD</sequence>
<proteinExistence type="predicted"/>
<feature type="compositionally biased region" description="Basic and acidic residues" evidence="1">
    <location>
        <begin position="68"/>
        <end position="86"/>
    </location>
</feature>
<feature type="compositionally biased region" description="Polar residues" evidence="1">
    <location>
        <begin position="365"/>
        <end position="408"/>
    </location>
</feature>
<gene>
    <name evidence="3" type="ORF">HKW66_Vig0163890</name>
</gene>
<keyword evidence="2" id="KW-0812">Transmembrane</keyword>
<dbReference type="AlphaFoldDB" id="A0A8T0JK21"/>
<dbReference type="PANTHER" id="PTHR33700">
    <property type="entry name" value="MYB-LIKE PROTEIN X"/>
    <property type="match status" value="1"/>
</dbReference>
<evidence type="ECO:0000256" key="2">
    <source>
        <dbReference type="SAM" id="Phobius"/>
    </source>
</evidence>
<dbReference type="Proteomes" id="UP000743370">
    <property type="component" value="Unassembled WGS sequence"/>
</dbReference>
<feature type="compositionally biased region" description="Acidic residues" evidence="1">
    <location>
        <begin position="156"/>
        <end position="173"/>
    </location>
</feature>
<dbReference type="OrthoDB" id="1306415at2759"/>
<feature type="region of interest" description="Disordered" evidence="1">
    <location>
        <begin position="360"/>
        <end position="421"/>
    </location>
</feature>
<accession>A0A8T0JK21</accession>
<feature type="compositionally biased region" description="Basic and acidic residues" evidence="1">
    <location>
        <begin position="174"/>
        <end position="205"/>
    </location>
</feature>
<evidence type="ECO:0000256" key="1">
    <source>
        <dbReference type="SAM" id="MobiDB-lite"/>
    </source>
</evidence>
<evidence type="ECO:0000313" key="3">
    <source>
        <dbReference type="EMBL" id="KAG2375457.1"/>
    </source>
</evidence>
<feature type="compositionally biased region" description="Low complexity" evidence="1">
    <location>
        <begin position="206"/>
        <end position="224"/>
    </location>
</feature>
<dbReference type="EMBL" id="JABFOF010000010">
    <property type="protein sequence ID" value="KAG2375457.1"/>
    <property type="molecule type" value="Genomic_DNA"/>
</dbReference>
<feature type="compositionally biased region" description="Acidic residues" evidence="1">
    <location>
        <begin position="109"/>
        <end position="148"/>
    </location>
</feature>
<organism evidence="3 4">
    <name type="scientific">Phaseolus angularis</name>
    <name type="common">Azuki bean</name>
    <name type="synonym">Vigna angularis</name>
    <dbReference type="NCBI Taxonomy" id="3914"/>
    <lineage>
        <taxon>Eukaryota</taxon>
        <taxon>Viridiplantae</taxon>
        <taxon>Streptophyta</taxon>
        <taxon>Embryophyta</taxon>
        <taxon>Tracheophyta</taxon>
        <taxon>Spermatophyta</taxon>
        <taxon>Magnoliopsida</taxon>
        <taxon>eudicotyledons</taxon>
        <taxon>Gunneridae</taxon>
        <taxon>Pentapetalae</taxon>
        <taxon>rosids</taxon>
        <taxon>fabids</taxon>
        <taxon>Fabales</taxon>
        <taxon>Fabaceae</taxon>
        <taxon>Papilionoideae</taxon>
        <taxon>50 kb inversion clade</taxon>
        <taxon>NPAAA clade</taxon>
        <taxon>indigoferoid/millettioid clade</taxon>
        <taxon>Phaseoleae</taxon>
        <taxon>Vigna</taxon>
    </lineage>
</organism>
<keyword evidence="2" id="KW-0472">Membrane</keyword>
<feature type="compositionally biased region" description="Basic and acidic residues" evidence="1">
    <location>
        <begin position="409"/>
        <end position="421"/>
    </location>
</feature>
<comment type="caution">
    <text evidence="3">The sequence shown here is derived from an EMBL/GenBank/DDBJ whole genome shotgun (WGS) entry which is preliminary data.</text>
</comment>
<protein>
    <submittedName>
        <fullName evidence="3">Uncharacterized protein</fullName>
    </submittedName>
</protein>
<reference evidence="3 4" key="1">
    <citation type="submission" date="2020-05" db="EMBL/GenBank/DDBJ databases">
        <title>Vigna angularis (adzuki bean) Var. LongXiaoDou No. 4 denovo assembly.</title>
        <authorList>
            <person name="Xiang H."/>
        </authorList>
    </citation>
    <scope>NUCLEOTIDE SEQUENCE [LARGE SCALE GENOMIC DNA]</scope>
    <source>
        <tissue evidence="3">Leaf</tissue>
    </source>
</reference>
<keyword evidence="2" id="KW-1133">Transmembrane helix</keyword>
<feature type="transmembrane region" description="Helical" evidence="2">
    <location>
        <begin position="20"/>
        <end position="37"/>
    </location>
</feature>
<feature type="compositionally biased region" description="Acidic residues" evidence="1">
    <location>
        <begin position="87"/>
        <end position="99"/>
    </location>
</feature>
<name>A0A8T0JK21_PHAAN</name>
<feature type="region of interest" description="Disordered" evidence="1">
    <location>
        <begin position="42"/>
        <end position="224"/>
    </location>
</feature>
<dbReference type="PANTHER" id="PTHR33700:SF4">
    <property type="entry name" value="MYB-LIKE PROTEIN X"/>
    <property type="match status" value="1"/>
</dbReference>
<evidence type="ECO:0000313" key="4">
    <source>
        <dbReference type="Proteomes" id="UP000743370"/>
    </source>
</evidence>